<keyword evidence="4" id="KW-1185">Reference proteome</keyword>
<dbReference type="Gene3D" id="3.30.1490.300">
    <property type="match status" value="1"/>
</dbReference>
<feature type="transmembrane region" description="Helical" evidence="2">
    <location>
        <begin position="327"/>
        <end position="347"/>
    </location>
</feature>
<dbReference type="STRING" id="1851148.SMSP2_01756"/>
<keyword evidence="2" id="KW-0812">Transmembrane</keyword>
<name>A0A1Q2MFA8_9BACT</name>
<organism evidence="3 4">
    <name type="scientific">Limihaloglobus sulfuriphilus</name>
    <dbReference type="NCBI Taxonomy" id="1851148"/>
    <lineage>
        <taxon>Bacteria</taxon>
        <taxon>Pseudomonadati</taxon>
        <taxon>Planctomycetota</taxon>
        <taxon>Phycisphaerae</taxon>
        <taxon>Sedimentisphaerales</taxon>
        <taxon>Sedimentisphaeraceae</taxon>
        <taxon>Limihaloglobus</taxon>
    </lineage>
</organism>
<dbReference type="KEGG" id="pbas:SMSP2_01756"/>
<keyword evidence="1" id="KW-0175">Coiled coil</keyword>
<feature type="coiled-coil region" evidence="1">
    <location>
        <begin position="352"/>
        <end position="379"/>
    </location>
</feature>
<dbReference type="EMBL" id="CP019646">
    <property type="protein sequence ID" value="AQQ71383.1"/>
    <property type="molecule type" value="Genomic_DNA"/>
</dbReference>
<dbReference type="AlphaFoldDB" id="A0A1Q2MFA8"/>
<dbReference type="Proteomes" id="UP000188181">
    <property type="component" value="Chromosome"/>
</dbReference>
<accession>A0A1Q2MFA8</accession>
<reference evidence="4" key="1">
    <citation type="submission" date="2017-02" db="EMBL/GenBank/DDBJ databases">
        <title>Comparative genomics and description of representatives of a novel lineage of planctomycetes thriving in anoxic sediments.</title>
        <authorList>
            <person name="Spring S."/>
            <person name="Bunk B."/>
            <person name="Sproer C."/>
        </authorList>
    </citation>
    <scope>NUCLEOTIDE SEQUENCE [LARGE SCALE GENOMIC DNA]</scope>
    <source>
        <strain evidence="4">SM-Chi-D1</strain>
    </source>
</reference>
<keyword evidence="2" id="KW-0472">Membrane</keyword>
<evidence type="ECO:0000313" key="4">
    <source>
        <dbReference type="Proteomes" id="UP000188181"/>
    </source>
</evidence>
<evidence type="ECO:0008006" key="5">
    <source>
        <dbReference type="Google" id="ProtNLM"/>
    </source>
</evidence>
<protein>
    <recommendedName>
        <fullName evidence="5">Type IV pilus assembly protein PilM</fullName>
    </recommendedName>
</protein>
<evidence type="ECO:0000313" key="3">
    <source>
        <dbReference type="EMBL" id="AQQ71383.1"/>
    </source>
</evidence>
<sequence length="474" mass="52863">MAGRLTKIYWIILEMGNRSKLKNNKIRAKNTLSIVITPDQIAAAELSDSSDGPKLIKYAEYNRRVSVNLDELGEEKDAFIAFLKQNRFKFKNAAVGISSRNVLTTLVDVSKYADADRDVFTSAVQLDLEQRFEFDVKDAVFDCVPLAGNSNHILAAAVLNRDIQSVRELFAGTGISLVSLSVSLLAPRLHREPGVCVNLILYPHHTGFVVFEDSCLQTLKCLPSGSTRLGKTAPAVAELKRLLLTMQNTQGISCRIWGSESPAEEVVDSFKKVIPDTRFERISRPSQLEWITVSLGERILDGGCELDFVNTHFGTHKKKRSGWSGRIIAASLLVLAFAAVFFGGWYMDSRDAEAAEQQYADLSERLETAQSVIQRVSQARPWFSSRTYCLSSLKELTLCFPEYPHIWLSSLALDENFNQVISGSAVSENAVLDVVEAMNSSSGFSNIKILYLRKMNKNSDTVTFAVNFKYERDN</sequence>
<proteinExistence type="predicted"/>
<evidence type="ECO:0000256" key="2">
    <source>
        <dbReference type="SAM" id="Phobius"/>
    </source>
</evidence>
<evidence type="ECO:0000256" key="1">
    <source>
        <dbReference type="SAM" id="Coils"/>
    </source>
</evidence>
<dbReference type="Gene3D" id="3.30.420.40">
    <property type="match status" value="2"/>
</dbReference>
<gene>
    <name evidence="3" type="ORF">SMSP2_01756</name>
</gene>
<keyword evidence="2" id="KW-1133">Transmembrane helix</keyword>